<dbReference type="SUPFAM" id="SSF102114">
    <property type="entry name" value="Radical SAM enzymes"/>
    <property type="match status" value="1"/>
</dbReference>
<dbReference type="InterPro" id="IPR058240">
    <property type="entry name" value="rSAM_sf"/>
</dbReference>
<evidence type="ECO:0000313" key="2">
    <source>
        <dbReference type="Proteomes" id="UP001254848"/>
    </source>
</evidence>
<proteinExistence type="predicted"/>
<comment type="caution">
    <text evidence="1">The sequence shown here is derived from an EMBL/GenBank/DDBJ whole genome shotgun (WGS) entry which is preliminary data.</text>
</comment>
<keyword evidence="2" id="KW-1185">Reference proteome</keyword>
<name>A0ABU3NZ56_9FIRM</name>
<evidence type="ECO:0000313" key="1">
    <source>
        <dbReference type="EMBL" id="MDT8901146.1"/>
    </source>
</evidence>
<gene>
    <name evidence="1" type="ORF">Q4T40_07845</name>
</gene>
<reference evidence="1 2" key="1">
    <citation type="submission" date="2023-07" db="EMBL/GenBank/DDBJ databases">
        <title>The novel representative of Negativicutes class, Anaeroselena agilis gen. nov. sp. nov.</title>
        <authorList>
            <person name="Prokofeva M.I."/>
            <person name="Elcheninov A.G."/>
            <person name="Klyukina A."/>
            <person name="Kublanov I.V."/>
            <person name="Frolov E.N."/>
            <person name="Podosokorskaya O.A."/>
        </authorList>
    </citation>
    <scope>NUCLEOTIDE SEQUENCE [LARGE SCALE GENOMIC DNA]</scope>
    <source>
        <strain evidence="1 2">4137-cl</strain>
    </source>
</reference>
<organism evidence="1 2">
    <name type="scientific">Anaeroselena agilis</name>
    <dbReference type="NCBI Taxonomy" id="3063788"/>
    <lineage>
        <taxon>Bacteria</taxon>
        <taxon>Bacillati</taxon>
        <taxon>Bacillota</taxon>
        <taxon>Negativicutes</taxon>
        <taxon>Acetonemataceae</taxon>
        <taxon>Anaeroselena</taxon>
    </lineage>
</organism>
<dbReference type="Proteomes" id="UP001254848">
    <property type="component" value="Unassembled WGS sequence"/>
</dbReference>
<protein>
    <submittedName>
        <fullName evidence="1">Radical SAM protein</fullName>
    </submittedName>
</protein>
<dbReference type="RefSeq" id="WP_413779670.1">
    <property type="nucleotide sequence ID" value="NZ_JAUOZS010000001.1"/>
</dbReference>
<sequence length="352" mass="39929">MMNRYKALHLFCGSDGRRGMGEGGAGDMRVALIQVDGKLPNLALMKLSAYHKARGDDVILYRNPDDYLLGQDLFYPIDKAYAAVIFDDSVKKRSLRLAKQLAAAGVEVGGTGWSLEKTLPTEIEALPADYDLYGITYGFGFTSRGCIRSCPFCVVPKKEGTIRHVAWPSEIANPKSKALVLLDNNFLASPLWRDKGQQIIDNGYKVDFTQGLDIRLVTDEAADYIAKMKHGRRIHFAFDHISDEQIVRSGIEKLLARGLKGDDLSFYVLTNFNSTHEDDRRRIDILDEYGANPFIMVFDKRKAPEITRRLALWCNKYWSKKACRFEDFDRKAYRQKKRLDYQPGEGEICATS</sequence>
<dbReference type="EMBL" id="JAUOZS010000001">
    <property type="protein sequence ID" value="MDT8901146.1"/>
    <property type="molecule type" value="Genomic_DNA"/>
</dbReference>
<accession>A0ABU3NZ56</accession>